<evidence type="ECO:0000313" key="1">
    <source>
        <dbReference type="EMBL" id="MBE9608133.1"/>
    </source>
</evidence>
<sequence>MRYAIHPVWATTVRPEELRYGLYAVGPQGEQELVSSASLDVIETAREALLRVLQQREPQGWGGPA</sequence>
<accession>A0A8J7FEW2</accession>
<keyword evidence="2" id="KW-1185">Reference proteome</keyword>
<name>A0A8J7FEW2_9NEIS</name>
<comment type="caution">
    <text evidence="1">The sequence shown here is derived from an EMBL/GenBank/DDBJ whole genome shotgun (WGS) entry which is preliminary data.</text>
</comment>
<dbReference type="AlphaFoldDB" id="A0A8J7FEW2"/>
<dbReference type="EMBL" id="JADFUA010000001">
    <property type="protein sequence ID" value="MBE9608133.1"/>
    <property type="molecule type" value="Genomic_DNA"/>
</dbReference>
<protein>
    <submittedName>
        <fullName evidence="1">Uncharacterized protein</fullName>
    </submittedName>
</protein>
<evidence type="ECO:0000313" key="2">
    <source>
        <dbReference type="Proteomes" id="UP000604481"/>
    </source>
</evidence>
<organism evidence="1 2">
    <name type="scientific">Chitinilyticum piscinae</name>
    <dbReference type="NCBI Taxonomy" id="2866724"/>
    <lineage>
        <taxon>Bacteria</taxon>
        <taxon>Pseudomonadati</taxon>
        <taxon>Pseudomonadota</taxon>
        <taxon>Betaproteobacteria</taxon>
        <taxon>Neisseriales</taxon>
        <taxon>Chitinibacteraceae</taxon>
        <taxon>Chitinilyticum</taxon>
    </lineage>
</organism>
<dbReference type="RefSeq" id="WP_194114634.1">
    <property type="nucleotide sequence ID" value="NZ_JADFUA010000001.1"/>
</dbReference>
<proteinExistence type="predicted"/>
<gene>
    <name evidence="1" type="ORF">INR99_02115</name>
</gene>
<dbReference type="Proteomes" id="UP000604481">
    <property type="component" value="Unassembled WGS sequence"/>
</dbReference>
<reference evidence="1 2" key="1">
    <citation type="submission" date="2020-10" db="EMBL/GenBank/DDBJ databases">
        <title>The genome sequence of Chitinilyticum litopenaei 4Y14.</title>
        <authorList>
            <person name="Liu Y."/>
        </authorList>
    </citation>
    <scope>NUCLEOTIDE SEQUENCE [LARGE SCALE GENOMIC DNA]</scope>
    <source>
        <strain evidence="1 2">4Y14</strain>
    </source>
</reference>